<dbReference type="OMA" id="VQACSQM"/>
<evidence type="ECO:0000313" key="6">
    <source>
        <dbReference type="Proteomes" id="UP000054771"/>
    </source>
</evidence>
<keyword evidence="2" id="KW-0175">Coiled coil</keyword>
<organism evidence="5 6">
    <name type="scientific">Aspergillus calidoustus</name>
    <dbReference type="NCBI Taxonomy" id="454130"/>
    <lineage>
        <taxon>Eukaryota</taxon>
        <taxon>Fungi</taxon>
        <taxon>Dikarya</taxon>
        <taxon>Ascomycota</taxon>
        <taxon>Pezizomycotina</taxon>
        <taxon>Eurotiomycetes</taxon>
        <taxon>Eurotiomycetidae</taxon>
        <taxon>Eurotiales</taxon>
        <taxon>Aspergillaceae</taxon>
        <taxon>Aspergillus</taxon>
        <taxon>Aspergillus subgen. Nidulantes</taxon>
    </lineage>
</organism>
<evidence type="ECO:0000256" key="2">
    <source>
        <dbReference type="SAM" id="Coils"/>
    </source>
</evidence>
<evidence type="ECO:0000313" key="5">
    <source>
        <dbReference type="EMBL" id="CEL03286.1"/>
    </source>
</evidence>
<evidence type="ECO:0000259" key="4">
    <source>
        <dbReference type="Pfam" id="PF08614"/>
    </source>
</evidence>
<dbReference type="STRING" id="454130.A0A0U5FVF7"/>
<dbReference type="OrthoDB" id="8949486at2759"/>
<keyword evidence="6" id="KW-1185">Reference proteome</keyword>
<comment type="similarity">
    <text evidence="1">Belongs to the ATG16 family.</text>
</comment>
<dbReference type="SUPFAM" id="SSF57997">
    <property type="entry name" value="Tropomyosin"/>
    <property type="match status" value="1"/>
</dbReference>
<dbReference type="InterPro" id="IPR013923">
    <property type="entry name" value="Autophagy-rel_prot_16_dom"/>
</dbReference>
<dbReference type="Gene3D" id="1.20.5.170">
    <property type="match status" value="1"/>
</dbReference>
<dbReference type="Proteomes" id="UP000054771">
    <property type="component" value="Unassembled WGS sequence"/>
</dbReference>
<gene>
    <name evidence="5" type="ORF">ASPCAL04442</name>
</gene>
<sequence length="199" mass="22655">MAHWREEYAAALAARDRREKANAAVYNAYTKLADRTAAATAPDNKNPTQKSTPSTPTTDSKKQLILTSGPSPQDLLTSTRTDLAEAQRSRTELQERLARATTDLERLRKRSNYDGRKMTSMEGEITHLQLRLKDREEELRGKAKLLEDFQDELATLNLQLNMAEARTDRLQKENQELVDRWMARMGKEADAMNNASKFS</sequence>
<evidence type="ECO:0000256" key="1">
    <source>
        <dbReference type="ARBA" id="ARBA00005331"/>
    </source>
</evidence>
<feature type="coiled-coil region" evidence="2">
    <location>
        <begin position="76"/>
        <end position="180"/>
    </location>
</feature>
<dbReference type="CDD" id="cd22887">
    <property type="entry name" value="Atg16_CCD"/>
    <property type="match status" value="1"/>
</dbReference>
<feature type="compositionally biased region" description="Polar residues" evidence="3">
    <location>
        <begin position="65"/>
        <end position="76"/>
    </location>
</feature>
<feature type="region of interest" description="Disordered" evidence="3">
    <location>
        <begin position="36"/>
        <end position="76"/>
    </location>
</feature>
<protein>
    <recommendedName>
        <fullName evidence="4">Autophagy-related protein 16 domain-containing protein</fullName>
    </recommendedName>
</protein>
<dbReference type="AlphaFoldDB" id="A0A0U5FVF7"/>
<reference evidence="6" key="1">
    <citation type="journal article" date="2016" name="Genome Announc.">
        <title>Draft genome sequences of fungus Aspergillus calidoustus.</title>
        <authorList>
            <person name="Horn F."/>
            <person name="Linde J."/>
            <person name="Mattern D.J."/>
            <person name="Walther G."/>
            <person name="Guthke R."/>
            <person name="Scherlach K."/>
            <person name="Martin K."/>
            <person name="Brakhage A.A."/>
            <person name="Petzke L."/>
            <person name="Valiante V."/>
        </authorList>
    </citation>
    <scope>NUCLEOTIDE SEQUENCE [LARGE SCALE GENOMIC DNA]</scope>
    <source>
        <strain evidence="6">SF006504</strain>
    </source>
</reference>
<dbReference type="EMBL" id="CDMC01000003">
    <property type="protein sequence ID" value="CEL03286.1"/>
    <property type="molecule type" value="Genomic_DNA"/>
</dbReference>
<evidence type="ECO:0000256" key="3">
    <source>
        <dbReference type="SAM" id="MobiDB-lite"/>
    </source>
</evidence>
<proteinExistence type="inferred from homology"/>
<accession>A0A0U5FVF7</accession>
<dbReference type="Pfam" id="PF08614">
    <property type="entry name" value="ATG16"/>
    <property type="match status" value="1"/>
</dbReference>
<feature type="compositionally biased region" description="Low complexity" evidence="3">
    <location>
        <begin position="47"/>
        <end position="58"/>
    </location>
</feature>
<feature type="domain" description="Autophagy-related protein 16" evidence="4">
    <location>
        <begin position="7"/>
        <end position="193"/>
    </location>
</feature>
<name>A0A0U5FVF7_ASPCI</name>